<keyword evidence="4 7" id="KW-0812">Transmembrane</keyword>
<evidence type="ECO:0000259" key="8">
    <source>
        <dbReference type="Pfam" id="PF00892"/>
    </source>
</evidence>
<dbReference type="PANTHER" id="PTHR32322:SF2">
    <property type="entry name" value="EAMA DOMAIN-CONTAINING PROTEIN"/>
    <property type="match status" value="1"/>
</dbReference>
<proteinExistence type="inferred from homology"/>
<comment type="caution">
    <text evidence="9">The sequence shown here is derived from an EMBL/GenBank/DDBJ whole genome shotgun (WGS) entry which is preliminary data.</text>
</comment>
<keyword evidence="3" id="KW-1003">Cell membrane</keyword>
<evidence type="ECO:0000313" key="11">
    <source>
        <dbReference type="Proteomes" id="UP000834503"/>
    </source>
</evidence>
<reference evidence="9" key="1">
    <citation type="submission" date="2020-05" db="EMBL/GenBank/DDBJ databases">
        <authorList>
            <person name="Delgado-Blas J."/>
        </authorList>
    </citation>
    <scope>NUCLEOTIDE SEQUENCE</scope>
    <source>
        <strain evidence="9">BB1459</strain>
        <strain evidence="10">BB1480</strain>
    </source>
</reference>
<feature type="transmembrane region" description="Helical" evidence="7">
    <location>
        <begin position="101"/>
        <end position="120"/>
    </location>
</feature>
<feature type="transmembrane region" description="Helical" evidence="7">
    <location>
        <begin position="251"/>
        <end position="271"/>
    </location>
</feature>
<feature type="transmembrane region" description="Helical" evidence="7">
    <location>
        <begin position="38"/>
        <end position="56"/>
    </location>
</feature>
<feature type="transmembrane region" description="Helical" evidence="7">
    <location>
        <begin position="189"/>
        <end position="209"/>
    </location>
</feature>
<accession>A0A9N8CPQ1</accession>
<gene>
    <name evidence="9" type="primary">eamA_1</name>
    <name evidence="10" type="synonym">eamA_2</name>
    <name evidence="9" type="ORF">GHA_02651</name>
    <name evidence="10" type="ORF">TML_02955</name>
</gene>
<feature type="transmembrane region" description="Helical" evidence="7">
    <location>
        <begin position="277"/>
        <end position="300"/>
    </location>
</feature>
<dbReference type="EMBL" id="CAIIUA010000001">
    <property type="protein sequence ID" value="CAC9210690.1"/>
    <property type="molecule type" value="Genomic_DNA"/>
</dbReference>
<dbReference type="PANTHER" id="PTHR32322">
    <property type="entry name" value="INNER MEMBRANE TRANSPORTER"/>
    <property type="match status" value="1"/>
</dbReference>
<feature type="transmembrane region" description="Helical" evidence="7">
    <location>
        <begin position="221"/>
        <end position="239"/>
    </location>
</feature>
<dbReference type="RefSeq" id="WP_239176769.1">
    <property type="nucleotide sequence ID" value="NZ_CAHPQT010000034.1"/>
</dbReference>
<evidence type="ECO:0000256" key="1">
    <source>
        <dbReference type="ARBA" id="ARBA00004651"/>
    </source>
</evidence>
<evidence type="ECO:0000256" key="2">
    <source>
        <dbReference type="ARBA" id="ARBA00007362"/>
    </source>
</evidence>
<dbReference type="InterPro" id="IPR037185">
    <property type="entry name" value="EmrE-like"/>
</dbReference>
<feature type="transmembrane region" description="Helical" evidence="7">
    <location>
        <begin position="155"/>
        <end position="177"/>
    </location>
</feature>
<dbReference type="Pfam" id="PF00892">
    <property type="entry name" value="EamA"/>
    <property type="match status" value="2"/>
</dbReference>
<evidence type="ECO:0000313" key="12">
    <source>
        <dbReference type="Proteomes" id="UP000837205"/>
    </source>
</evidence>
<dbReference type="GO" id="GO:0005886">
    <property type="term" value="C:plasma membrane"/>
    <property type="evidence" value="ECO:0007669"/>
    <property type="project" value="UniProtKB-SubCell"/>
</dbReference>
<evidence type="ECO:0000313" key="9">
    <source>
        <dbReference type="EMBL" id="CAB5555451.1"/>
    </source>
</evidence>
<dbReference type="SUPFAM" id="SSF103481">
    <property type="entry name" value="Multidrug resistance efflux transporter EmrE"/>
    <property type="match status" value="2"/>
</dbReference>
<sequence length="311" mass="33594">MIRKRIDNAAILLMVVICGVWGSQQVAIKSAADDMSPFLQVGLRSAIAALLIGLLFHRRDNIFGRLCERSIARMGTIVGLLFALEFVLVSVGITLTTASHMALYLYTAPLFSAVGLHIILPEERLSRLQWCGLGIAFFGIAVAVMWVAHDGNTQWSLAGDLCGLFAGIAWGTSSVVIRCSRLATIPSSCTLFYQLAITGIVLLLIGLMLGETTIHMTSTLMASLTFQTLVVAFSSYLIWFTLLRNYHVASLGTLVLMTPAMGIIAGVMFLGESLQPAFIVGALLILTGLLCVSLPSRAILRHRPGLNRSLK</sequence>
<evidence type="ECO:0000256" key="3">
    <source>
        <dbReference type="ARBA" id="ARBA00022475"/>
    </source>
</evidence>
<dbReference type="Proteomes" id="UP000834503">
    <property type="component" value="Unassembled WGS sequence"/>
</dbReference>
<keyword evidence="5 7" id="KW-1133">Transmembrane helix</keyword>
<dbReference type="Proteomes" id="UP000837205">
    <property type="component" value="Unassembled WGS sequence"/>
</dbReference>
<dbReference type="InterPro" id="IPR000620">
    <property type="entry name" value="EamA_dom"/>
</dbReference>
<feature type="transmembrane region" description="Helical" evidence="7">
    <location>
        <begin position="132"/>
        <end position="149"/>
    </location>
</feature>
<dbReference type="AlphaFoldDB" id="A0A9N8CPQ1"/>
<name>A0A9N8CPQ1_9ENTR</name>
<dbReference type="InterPro" id="IPR050638">
    <property type="entry name" value="AA-Vitamin_Transporters"/>
</dbReference>
<comment type="subcellular location">
    <subcellularLocation>
        <location evidence="1">Cell membrane</location>
        <topology evidence="1">Multi-pass membrane protein</topology>
    </subcellularLocation>
</comment>
<evidence type="ECO:0000256" key="7">
    <source>
        <dbReference type="SAM" id="Phobius"/>
    </source>
</evidence>
<evidence type="ECO:0000256" key="5">
    <source>
        <dbReference type="ARBA" id="ARBA00022989"/>
    </source>
</evidence>
<evidence type="ECO:0000313" key="10">
    <source>
        <dbReference type="EMBL" id="CAC9210690.1"/>
    </source>
</evidence>
<evidence type="ECO:0000256" key="6">
    <source>
        <dbReference type="ARBA" id="ARBA00023136"/>
    </source>
</evidence>
<dbReference type="EMBL" id="CAHPQX010000011">
    <property type="protein sequence ID" value="CAB5555451.1"/>
    <property type="molecule type" value="Genomic_DNA"/>
</dbReference>
<organism evidence="9 11">
    <name type="scientific">Citrobacter werkmanii</name>
    <dbReference type="NCBI Taxonomy" id="67827"/>
    <lineage>
        <taxon>Bacteria</taxon>
        <taxon>Pseudomonadati</taxon>
        <taxon>Pseudomonadota</taxon>
        <taxon>Gammaproteobacteria</taxon>
        <taxon>Enterobacterales</taxon>
        <taxon>Enterobacteriaceae</taxon>
        <taxon>Citrobacter</taxon>
        <taxon>Citrobacter freundii complex</taxon>
    </lineage>
</organism>
<keyword evidence="12" id="KW-1185">Reference proteome</keyword>
<feature type="domain" description="EamA" evidence="8">
    <location>
        <begin position="158"/>
        <end position="293"/>
    </location>
</feature>
<evidence type="ECO:0000256" key="4">
    <source>
        <dbReference type="ARBA" id="ARBA00022692"/>
    </source>
</evidence>
<keyword evidence="6 7" id="KW-0472">Membrane</keyword>
<feature type="domain" description="EamA" evidence="8">
    <location>
        <begin position="10"/>
        <end position="144"/>
    </location>
</feature>
<comment type="similarity">
    <text evidence="2">Belongs to the EamA transporter family.</text>
</comment>
<feature type="transmembrane region" description="Helical" evidence="7">
    <location>
        <begin position="77"/>
        <end position="95"/>
    </location>
</feature>
<protein>
    <submittedName>
        <fullName evidence="9">Probable amino-acid metabolite efflux pump</fullName>
    </submittedName>
</protein>